<dbReference type="Proteomes" id="UP000185944">
    <property type="component" value="Unassembled WGS sequence"/>
</dbReference>
<accession>A0A177EM34</accession>
<proteinExistence type="predicted"/>
<keyword evidence="3" id="KW-1185">Reference proteome</keyword>
<dbReference type="AlphaFoldDB" id="A0A177EM34"/>
<reference evidence="2 3" key="1">
    <citation type="submission" date="2016-02" db="EMBL/GenBank/DDBJ databases">
        <title>Discovery of a natural microsporidian pathogen with a broad tissue tropism in Caenorhabditis elegans.</title>
        <authorList>
            <person name="Luallen R.J."/>
            <person name="Reinke A.W."/>
            <person name="Tong L."/>
            <person name="Botts M.R."/>
            <person name="Felix M.-A."/>
            <person name="Troemel E.R."/>
        </authorList>
    </citation>
    <scope>NUCLEOTIDE SEQUENCE [LARGE SCALE GENOMIC DNA]</scope>
    <source>
        <strain evidence="2 3">JUm2807</strain>
    </source>
</reference>
<dbReference type="EMBL" id="LTDL01000011">
    <property type="protein sequence ID" value="OAG32172.1"/>
    <property type="molecule type" value="Genomic_DNA"/>
</dbReference>
<keyword evidence="1" id="KW-0732">Signal</keyword>
<evidence type="ECO:0000256" key="1">
    <source>
        <dbReference type="SAM" id="SignalP"/>
    </source>
</evidence>
<dbReference type="OrthoDB" id="2186185at2759"/>
<evidence type="ECO:0000313" key="3">
    <source>
        <dbReference type="Proteomes" id="UP000185944"/>
    </source>
</evidence>
<dbReference type="VEuPathDB" id="MicrosporidiaDB:NEDG_02091"/>
<organism evidence="2 3">
    <name type="scientific">Nematocida displodere</name>
    <dbReference type="NCBI Taxonomy" id="1805483"/>
    <lineage>
        <taxon>Eukaryota</taxon>
        <taxon>Fungi</taxon>
        <taxon>Fungi incertae sedis</taxon>
        <taxon>Microsporidia</taxon>
        <taxon>Nematocida</taxon>
    </lineage>
</organism>
<gene>
    <name evidence="2" type="ORF">NEDG_02091</name>
</gene>
<feature type="chain" id="PRO_5008060589" evidence="1">
    <location>
        <begin position="26"/>
        <end position="266"/>
    </location>
</feature>
<sequence>MGSRIARYAMLCAIVFCLSVRTEEAEYDDSFFELNKPGFLYNLGVKKFIGIDFNNQDHLIAINDKRNAIRVRVHINNTDEEGGFVIFHDINDDTIQYNKPNIVKGDSKISKQMGFEVCPEKKVGQCRVVLKNFHGRSSGNFFFTQPLIFNENGFSIKIDHRCLTIGDDNKTLSATNCGSNDKLARNKQLFVWVDLNSHNRDFIPGAFAPNPQLNIPNPAQELIHQLICSTPKSVMPNLLDSPSNHAHKSPYDPFHSSSAVPASCLS</sequence>
<protein>
    <submittedName>
        <fullName evidence="2">Uncharacterized protein</fullName>
    </submittedName>
</protein>
<evidence type="ECO:0000313" key="2">
    <source>
        <dbReference type="EMBL" id="OAG32172.1"/>
    </source>
</evidence>
<name>A0A177EM34_9MICR</name>
<comment type="caution">
    <text evidence="2">The sequence shown here is derived from an EMBL/GenBank/DDBJ whole genome shotgun (WGS) entry which is preliminary data.</text>
</comment>
<dbReference type="RefSeq" id="XP_067545665.1">
    <property type="nucleotide sequence ID" value="XM_067689509.1"/>
</dbReference>
<feature type="signal peptide" evidence="1">
    <location>
        <begin position="1"/>
        <end position="25"/>
    </location>
</feature>
<dbReference type="GeneID" id="93648441"/>